<evidence type="ECO:0000313" key="10">
    <source>
        <dbReference type="Proteomes" id="UP000222163"/>
    </source>
</evidence>
<keyword evidence="6 7" id="KW-0961">Cell wall biogenesis/degradation</keyword>
<dbReference type="Proteomes" id="UP000222163">
    <property type="component" value="Unassembled WGS sequence"/>
</dbReference>
<evidence type="ECO:0000256" key="6">
    <source>
        <dbReference type="ARBA" id="ARBA00023316"/>
    </source>
</evidence>
<evidence type="ECO:0000256" key="3">
    <source>
        <dbReference type="ARBA" id="ARBA00022679"/>
    </source>
</evidence>
<keyword evidence="5 7" id="KW-0573">Peptidoglycan synthesis</keyword>
<dbReference type="GO" id="GO:0005576">
    <property type="term" value="C:extracellular region"/>
    <property type="evidence" value="ECO:0007669"/>
    <property type="project" value="TreeGrafter"/>
</dbReference>
<comment type="pathway">
    <text evidence="1 7">Cell wall biogenesis; peptidoglycan biosynthesis.</text>
</comment>
<dbReference type="AlphaFoldDB" id="A0A2G1BUJ0"/>
<dbReference type="GO" id="GO:0016740">
    <property type="term" value="F:transferase activity"/>
    <property type="evidence" value="ECO:0007669"/>
    <property type="project" value="UniProtKB-KW"/>
</dbReference>
<accession>A0A2G1BUJ0</accession>
<evidence type="ECO:0000256" key="5">
    <source>
        <dbReference type="ARBA" id="ARBA00022984"/>
    </source>
</evidence>
<evidence type="ECO:0000256" key="2">
    <source>
        <dbReference type="ARBA" id="ARBA00005992"/>
    </source>
</evidence>
<dbReference type="GO" id="GO:0018104">
    <property type="term" value="P:peptidoglycan-protein cross-linking"/>
    <property type="evidence" value="ECO:0007669"/>
    <property type="project" value="TreeGrafter"/>
</dbReference>
<dbReference type="Gene3D" id="2.40.440.10">
    <property type="entry name" value="L,D-transpeptidase catalytic domain-like"/>
    <property type="match status" value="1"/>
</dbReference>
<name>A0A2G1BUJ0_9FLAO</name>
<evidence type="ECO:0000256" key="7">
    <source>
        <dbReference type="PROSITE-ProRule" id="PRU01373"/>
    </source>
</evidence>
<feature type="active site" description="Nucleophile" evidence="7">
    <location>
        <position position="261"/>
    </location>
</feature>
<sequence>MKTLKIIKLALVLIFLIVLKEYYPEKKREEERMSTKVLVQSILPIKVKIDRDIIVENYFEYLDSIVERYDSLVSYKLTEHLLVRTNSWIIDTLKNTDYYRKKALDSFVFSQKKMIVLPKGASIVIPDSITTKEMLDSFQKTRIDINIPEFKLRIYEDSLKLYDFPVRVGRNEKKYLKMSDRVEDLKTKTGKGFIINYERKPRYVNPVNNLEYLTTRRDDNKITKLPQIPFIETKINGLRNGQMIHPTTNPITLGKAYSNGCIGTKEADAWVIYYHAPIGTKIRIRYDLEILDKKGGKKYLKNIYKK</sequence>
<comment type="similarity">
    <text evidence="2">Belongs to the YkuD family.</text>
</comment>
<dbReference type="PROSITE" id="PS52029">
    <property type="entry name" value="LD_TPASE"/>
    <property type="match status" value="1"/>
</dbReference>
<dbReference type="InterPro" id="IPR038063">
    <property type="entry name" value="Transpep_catalytic_dom"/>
</dbReference>
<dbReference type="PANTHER" id="PTHR30582">
    <property type="entry name" value="L,D-TRANSPEPTIDASE"/>
    <property type="match status" value="1"/>
</dbReference>
<keyword evidence="3" id="KW-0808">Transferase</keyword>
<dbReference type="GO" id="GO:0071972">
    <property type="term" value="F:peptidoglycan L,D-transpeptidase activity"/>
    <property type="evidence" value="ECO:0007669"/>
    <property type="project" value="TreeGrafter"/>
</dbReference>
<comment type="caution">
    <text evidence="9">The sequence shown here is derived from an EMBL/GenBank/DDBJ whole genome shotgun (WGS) entry which is preliminary data.</text>
</comment>
<evidence type="ECO:0000259" key="8">
    <source>
        <dbReference type="PROSITE" id="PS52029"/>
    </source>
</evidence>
<evidence type="ECO:0000256" key="4">
    <source>
        <dbReference type="ARBA" id="ARBA00022960"/>
    </source>
</evidence>
<dbReference type="InterPro" id="IPR005490">
    <property type="entry name" value="LD_TPept_cat_dom"/>
</dbReference>
<dbReference type="GO" id="GO:0071555">
    <property type="term" value="P:cell wall organization"/>
    <property type="evidence" value="ECO:0007669"/>
    <property type="project" value="UniProtKB-UniRule"/>
</dbReference>
<dbReference type="InterPro" id="IPR050979">
    <property type="entry name" value="LD-transpeptidase"/>
</dbReference>
<gene>
    <name evidence="9" type="ORF">CSC81_04635</name>
</gene>
<organism evidence="9 10">
    <name type="scientific">Tenacibaculum discolor</name>
    <dbReference type="NCBI Taxonomy" id="361581"/>
    <lineage>
        <taxon>Bacteria</taxon>
        <taxon>Pseudomonadati</taxon>
        <taxon>Bacteroidota</taxon>
        <taxon>Flavobacteriia</taxon>
        <taxon>Flavobacteriales</taxon>
        <taxon>Flavobacteriaceae</taxon>
        <taxon>Tenacibaculum</taxon>
    </lineage>
</organism>
<dbReference type="UniPathway" id="UPA00219"/>
<keyword evidence="4 7" id="KW-0133">Cell shape</keyword>
<feature type="active site" description="Proton donor/acceptor" evidence="7">
    <location>
        <position position="245"/>
    </location>
</feature>
<reference evidence="9 10" key="1">
    <citation type="journal article" date="2016" name="Nat. Commun.">
        <title>Microbial interactions lead to rapid micro-scale successions on model marine particles.</title>
        <authorList>
            <person name="Datta M.S."/>
            <person name="Sliwerska E."/>
            <person name="Gore J."/>
            <person name="Polz M.F."/>
            <person name="Cordero O.X."/>
        </authorList>
    </citation>
    <scope>NUCLEOTIDE SEQUENCE [LARGE SCALE GENOMIC DNA]</scope>
    <source>
        <strain evidence="9 10">4G03</strain>
    </source>
</reference>
<dbReference type="CDD" id="cd16913">
    <property type="entry name" value="YkuD_like"/>
    <property type="match status" value="1"/>
</dbReference>
<dbReference type="Pfam" id="PF03734">
    <property type="entry name" value="YkuD"/>
    <property type="match status" value="1"/>
</dbReference>
<evidence type="ECO:0000256" key="1">
    <source>
        <dbReference type="ARBA" id="ARBA00004752"/>
    </source>
</evidence>
<proteinExistence type="inferred from homology"/>
<dbReference type="SUPFAM" id="SSF141523">
    <property type="entry name" value="L,D-transpeptidase catalytic domain-like"/>
    <property type="match status" value="1"/>
</dbReference>
<evidence type="ECO:0000313" key="9">
    <source>
        <dbReference type="EMBL" id="PHN97702.1"/>
    </source>
</evidence>
<dbReference type="GO" id="GO:0008360">
    <property type="term" value="P:regulation of cell shape"/>
    <property type="evidence" value="ECO:0007669"/>
    <property type="project" value="UniProtKB-UniRule"/>
</dbReference>
<dbReference type="EMBL" id="PDUU01000004">
    <property type="protein sequence ID" value="PHN97702.1"/>
    <property type="molecule type" value="Genomic_DNA"/>
</dbReference>
<feature type="domain" description="L,D-TPase catalytic" evidence="8">
    <location>
        <begin position="141"/>
        <end position="285"/>
    </location>
</feature>
<protein>
    <submittedName>
        <fullName evidence="9">L,D-transpeptidase</fullName>
    </submittedName>
</protein>